<evidence type="ECO:0000313" key="1">
    <source>
        <dbReference type="EMBL" id="KAK2662438.1"/>
    </source>
</evidence>
<dbReference type="Proteomes" id="UP001280121">
    <property type="component" value="Unassembled WGS sequence"/>
</dbReference>
<comment type="caution">
    <text evidence="1">The sequence shown here is derived from an EMBL/GenBank/DDBJ whole genome shotgun (WGS) entry which is preliminary data.</text>
</comment>
<accession>A0AAD9XP39</accession>
<reference evidence="1" key="1">
    <citation type="journal article" date="2023" name="Plant J.">
        <title>Genome sequences and population genomics provide insights into the demographic history, inbreeding, and mutation load of two 'living fossil' tree species of Dipteronia.</title>
        <authorList>
            <person name="Feng Y."/>
            <person name="Comes H.P."/>
            <person name="Chen J."/>
            <person name="Zhu S."/>
            <person name="Lu R."/>
            <person name="Zhang X."/>
            <person name="Li P."/>
            <person name="Qiu J."/>
            <person name="Olsen K.M."/>
            <person name="Qiu Y."/>
        </authorList>
    </citation>
    <scope>NUCLEOTIDE SEQUENCE</scope>
    <source>
        <strain evidence="1">KIB01</strain>
    </source>
</reference>
<gene>
    <name evidence="1" type="ORF">Ddye_001012</name>
</gene>
<sequence>MIDDYRDDSSDIAYDGVSLAGPQTNIEVDEAEASEKKLFVTDETLADALEKLGKVVDEAVIQTRGKLIHHYLLRETDSWRLKNDIEIWEQWKKLKELE</sequence>
<organism evidence="1 2">
    <name type="scientific">Dipteronia dyeriana</name>
    <dbReference type="NCBI Taxonomy" id="168575"/>
    <lineage>
        <taxon>Eukaryota</taxon>
        <taxon>Viridiplantae</taxon>
        <taxon>Streptophyta</taxon>
        <taxon>Embryophyta</taxon>
        <taxon>Tracheophyta</taxon>
        <taxon>Spermatophyta</taxon>
        <taxon>Magnoliopsida</taxon>
        <taxon>eudicotyledons</taxon>
        <taxon>Gunneridae</taxon>
        <taxon>Pentapetalae</taxon>
        <taxon>rosids</taxon>
        <taxon>malvids</taxon>
        <taxon>Sapindales</taxon>
        <taxon>Sapindaceae</taxon>
        <taxon>Hippocastanoideae</taxon>
        <taxon>Acereae</taxon>
        <taxon>Dipteronia</taxon>
    </lineage>
</organism>
<dbReference type="EMBL" id="JANJYI010000001">
    <property type="protein sequence ID" value="KAK2662438.1"/>
    <property type="molecule type" value="Genomic_DNA"/>
</dbReference>
<proteinExistence type="predicted"/>
<evidence type="ECO:0000313" key="2">
    <source>
        <dbReference type="Proteomes" id="UP001280121"/>
    </source>
</evidence>
<keyword evidence="2" id="KW-1185">Reference proteome</keyword>
<name>A0AAD9XP39_9ROSI</name>
<protein>
    <submittedName>
        <fullName evidence="1">Uncharacterized protein</fullName>
    </submittedName>
</protein>
<dbReference type="AlphaFoldDB" id="A0AAD9XP39"/>